<protein>
    <submittedName>
        <fullName evidence="2">Uncharacterized protein</fullName>
    </submittedName>
</protein>
<keyword evidence="1" id="KW-0732">Signal</keyword>
<sequence precursor="true">MELLRTRIVSRTLWIAVALFCSAAGSSSAHAAIDVGLDSNLPDVVSMAPAADDAPNVIEEAPIDFGFQMVDGSTPSGPLFGLAAGRTNVVKDHDGRWIRWRRERVDELRRVQLLDDIPRLILV</sequence>
<dbReference type="Proteomes" id="UP000319557">
    <property type="component" value="Chromosome"/>
</dbReference>
<evidence type="ECO:0000313" key="2">
    <source>
        <dbReference type="EMBL" id="QDS88322.1"/>
    </source>
</evidence>
<evidence type="ECO:0000256" key="1">
    <source>
        <dbReference type="SAM" id="SignalP"/>
    </source>
</evidence>
<dbReference type="AlphaFoldDB" id="A0A517M0B5"/>
<proteinExistence type="predicted"/>
<keyword evidence="3" id="KW-1185">Reference proteome</keyword>
<gene>
    <name evidence="2" type="ORF">EC9_25120</name>
</gene>
<organism evidence="2 3">
    <name type="scientific">Rosistilla ulvae</name>
    <dbReference type="NCBI Taxonomy" id="1930277"/>
    <lineage>
        <taxon>Bacteria</taxon>
        <taxon>Pseudomonadati</taxon>
        <taxon>Planctomycetota</taxon>
        <taxon>Planctomycetia</taxon>
        <taxon>Pirellulales</taxon>
        <taxon>Pirellulaceae</taxon>
        <taxon>Rosistilla</taxon>
    </lineage>
</organism>
<name>A0A517M0B5_9BACT</name>
<reference evidence="2 3" key="1">
    <citation type="submission" date="2019-02" db="EMBL/GenBank/DDBJ databases">
        <title>Deep-cultivation of Planctomycetes and their phenomic and genomic characterization uncovers novel biology.</title>
        <authorList>
            <person name="Wiegand S."/>
            <person name="Jogler M."/>
            <person name="Boedeker C."/>
            <person name="Pinto D."/>
            <person name="Vollmers J."/>
            <person name="Rivas-Marin E."/>
            <person name="Kohn T."/>
            <person name="Peeters S.H."/>
            <person name="Heuer A."/>
            <person name="Rast P."/>
            <person name="Oberbeckmann S."/>
            <person name="Bunk B."/>
            <person name="Jeske O."/>
            <person name="Meyerdierks A."/>
            <person name="Storesund J.E."/>
            <person name="Kallscheuer N."/>
            <person name="Luecker S."/>
            <person name="Lage O.M."/>
            <person name="Pohl T."/>
            <person name="Merkel B.J."/>
            <person name="Hornburger P."/>
            <person name="Mueller R.-W."/>
            <person name="Bruemmer F."/>
            <person name="Labrenz M."/>
            <person name="Spormann A.M."/>
            <person name="Op den Camp H."/>
            <person name="Overmann J."/>
            <person name="Amann R."/>
            <person name="Jetten M.S.M."/>
            <person name="Mascher T."/>
            <person name="Medema M.H."/>
            <person name="Devos D.P."/>
            <person name="Kaster A.-K."/>
            <person name="Ovreas L."/>
            <person name="Rohde M."/>
            <person name="Galperin M.Y."/>
            <person name="Jogler C."/>
        </authorList>
    </citation>
    <scope>NUCLEOTIDE SEQUENCE [LARGE SCALE GENOMIC DNA]</scope>
    <source>
        <strain evidence="2 3">EC9</strain>
    </source>
</reference>
<accession>A0A517M0B5</accession>
<feature type="signal peptide" evidence="1">
    <location>
        <begin position="1"/>
        <end position="31"/>
    </location>
</feature>
<dbReference type="EMBL" id="CP036261">
    <property type="protein sequence ID" value="QDS88322.1"/>
    <property type="molecule type" value="Genomic_DNA"/>
</dbReference>
<dbReference type="KEGG" id="ruv:EC9_25120"/>
<feature type="chain" id="PRO_5022184001" evidence="1">
    <location>
        <begin position="32"/>
        <end position="123"/>
    </location>
</feature>
<evidence type="ECO:0000313" key="3">
    <source>
        <dbReference type="Proteomes" id="UP000319557"/>
    </source>
</evidence>